<organism evidence="5 6">
    <name type="scientific">Pseudovirgaria hyperparasitica</name>
    <dbReference type="NCBI Taxonomy" id="470096"/>
    <lineage>
        <taxon>Eukaryota</taxon>
        <taxon>Fungi</taxon>
        <taxon>Dikarya</taxon>
        <taxon>Ascomycota</taxon>
        <taxon>Pezizomycotina</taxon>
        <taxon>Dothideomycetes</taxon>
        <taxon>Dothideomycetes incertae sedis</taxon>
        <taxon>Acrospermales</taxon>
        <taxon>Acrospermaceae</taxon>
        <taxon>Pseudovirgaria</taxon>
    </lineage>
</organism>
<dbReference type="PANTHER" id="PTHR12658:SF0">
    <property type="entry name" value="TUBULIN-SPECIFIC CHAPERONE D"/>
    <property type="match status" value="1"/>
</dbReference>
<dbReference type="InterPro" id="IPR021133">
    <property type="entry name" value="HEAT_type_2"/>
</dbReference>
<feature type="repeat" description="HEAT" evidence="2">
    <location>
        <begin position="354"/>
        <end position="391"/>
    </location>
</feature>
<reference evidence="5" key="1">
    <citation type="journal article" date="2020" name="Stud. Mycol.">
        <title>101 Dothideomycetes genomes: a test case for predicting lifestyles and emergence of pathogens.</title>
        <authorList>
            <person name="Haridas S."/>
            <person name="Albert R."/>
            <person name="Binder M."/>
            <person name="Bloem J."/>
            <person name="Labutti K."/>
            <person name="Salamov A."/>
            <person name="Andreopoulos B."/>
            <person name="Baker S."/>
            <person name="Barry K."/>
            <person name="Bills G."/>
            <person name="Bluhm B."/>
            <person name="Cannon C."/>
            <person name="Castanera R."/>
            <person name="Culley D."/>
            <person name="Daum C."/>
            <person name="Ezra D."/>
            <person name="Gonzalez J."/>
            <person name="Henrissat B."/>
            <person name="Kuo A."/>
            <person name="Liang C."/>
            <person name="Lipzen A."/>
            <person name="Lutzoni F."/>
            <person name="Magnuson J."/>
            <person name="Mondo S."/>
            <person name="Nolan M."/>
            <person name="Ohm R."/>
            <person name="Pangilinan J."/>
            <person name="Park H.-J."/>
            <person name="Ramirez L."/>
            <person name="Alfaro M."/>
            <person name="Sun H."/>
            <person name="Tritt A."/>
            <person name="Yoshinaga Y."/>
            <person name="Zwiers L.-H."/>
            <person name="Turgeon B."/>
            <person name="Goodwin S."/>
            <person name="Spatafora J."/>
            <person name="Crous P."/>
            <person name="Grigoriev I."/>
        </authorList>
    </citation>
    <scope>NUCLEOTIDE SEQUENCE</scope>
    <source>
        <strain evidence="5">CBS 121739</strain>
    </source>
</reference>
<keyword evidence="1" id="KW-0143">Chaperone</keyword>
<dbReference type="PROSITE" id="PS50077">
    <property type="entry name" value="HEAT_REPEAT"/>
    <property type="match status" value="1"/>
</dbReference>
<dbReference type="InterPro" id="IPR058033">
    <property type="entry name" value="ARM_TBCD_2nd"/>
</dbReference>
<dbReference type="EMBL" id="ML996588">
    <property type="protein sequence ID" value="KAF2752989.1"/>
    <property type="molecule type" value="Genomic_DNA"/>
</dbReference>
<dbReference type="GO" id="GO:0007021">
    <property type="term" value="P:tubulin complex assembly"/>
    <property type="evidence" value="ECO:0007669"/>
    <property type="project" value="InterPro"/>
</dbReference>
<dbReference type="InterPro" id="IPR033162">
    <property type="entry name" value="TBCD"/>
</dbReference>
<dbReference type="PANTHER" id="PTHR12658">
    <property type="entry name" value="BETA-TUBULIN COFACTOR D"/>
    <property type="match status" value="1"/>
</dbReference>
<dbReference type="GO" id="GO:0000226">
    <property type="term" value="P:microtubule cytoskeleton organization"/>
    <property type="evidence" value="ECO:0007669"/>
    <property type="project" value="TreeGrafter"/>
</dbReference>
<evidence type="ECO:0000256" key="1">
    <source>
        <dbReference type="ARBA" id="ARBA00023186"/>
    </source>
</evidence>
<dbReference type="InterPro" id="IPR016024">
    <property type="entry name" value="ARM-type_fold"/>
</dbReference>
<dbReference type="InterPro" id="IPR022577">
    <property type="entry name" value="TBCD_C"/>
</dbReference>
<dbReference type="GO" id="GO:0007023">
    <property type="term" value="P:post-chaperonin tubulin folding pathway"/>
    <property type="evidence" value="ECO:0007669"/>
    <property type="project" value="InterPro"/>
</dbReference>
<dbReference type="Pfam" id="PF25767">
    <property type="entry name" value="ARM_TBCD_2nd"/>
    <property type="match status" value="1"/>
</dbReference>
<dbReference type="RefSeq" id="XP_033595440.1">
    <property type="nucleotide sequence ID" value="XM_033746231.1"/>
</dbReference>
<protein>
    <submittedName>
        <fullName evidence="5">Uncharacterized protein</fullName>
    </submittedName>
</protein>
<dbReference type="Proteomes" id="UP000799437">
    <property type="component" value="Unassembled WGS sequence"/>
</dbReference>
<evidence type="ECO:0000256" key="2">
    <source>
        <dbReference type="PROSITE-ProRule" id="PRU00103"/>
    </source>
</evidence>
<dbReference type="InterPro" id="IPR011989">
    <property type="entry name" value="ARM-like"/>
</dbReference>
<feature type="domain" description="Tubulin-folding cofactor D C-terminal" evidence="3">
    <location>
        <begin position="907"/>
        <end position="1082"/>
    </location>
</feature>
<dbReference type="GO" id="GO:0048487">
    <property type="term" value="F:beta-tubulin binding"/>
    <property type="evidence" value="ECO:0007669"/>
    <property type="project" value="InterPro"/>
</dbReference>
<evidence type="ECO:0000259" key="4">
    <source>
        <dbReference type="Pfam" id="PF25767"/>
    </source>
</evidence>
<feature type="domain" description="Tubulin-folding cofactor D ARM repeats" evidence="4">
    <location>
        <begin position="345"/>
        <end position="553"/>
    </location>
</feature>
<accession>A0A6A6VSY3</accession>
<dbReference type="SUPFAM" id="SSF48371">
    <property type="entry name" value="ARM repeat"/>
    <property type="match status" value="1"/>
</dbReference>
<keyword evidence="6" id="KW-1185">Reference proteome</keyword>
<dbReference type="GeneID" id="54487285"/>
<gene>
    <name evidence="5" type="ORF">EJ05DRAFT_495072</name>
</gene>
<evidence type="ECO:0000313" key="5">
    <source>
        <dbReference type="EMBL" id="KAF2752989.1"/>
    </source>
</evidence>
<dbReference type="Pfam" id="PF23579">
    <property type="entry name" value="ARM_TBCD"/>
    <property type="match status" value="1"/>
</dbReference>
<proteinExistence type="predicted"/>
<dbReference type="OrthoDB" id="10253476at2759"/>
<evidence type="ECO:0000259" key="3">
    <source>
        <dbReference type="Pfam" id="PF12612"/>
    </source>
</evidence>
<dbReference type="Pfam" id="PF12612">
    <property type="entry name" value="TFCD_C"/>
    <property type="match status" value="1"/>
</dbReference>
<name>A0A6A6VSY3_9PEZI</name>
<sequence length="1157" mass="128000">MVSTHEEDIELQRASGSYLLELRTLLGRCLWKKSQSNSHTISVHHSIKERDLNRVLALISPFQEDPQLLDSHLKYLIPPLVEAYLLYLQYSPRHKQVSQQVQLSSAIGLIIDVFCKVRGQKVIVGFLNNEPRYLETILSQLEILSHDDDRASDITTASAWQERYVLLLWLSHLMLAPFDLATISSTAITQEKTSLDHPKLPQTLSSVPLRVLPLCIKYMSSATKERNAASRLLVRLILRPDMRKIGLLRSMIQWSLDFFTHSSSEVSAIHGYLGVLTFFSQLLSSGTAEEIGTFIPALYQTSQNVLDSPHLSAVRASAVARKLLIKCFRTIVVHGVQNEAMLPGIDLSAILEEVIDHLLQALADGDTPVRLAASKALSTITLKLDPVLAEEVVEAVIGSLAEDVLWHDSERDLSAVNPLRWHGLTLTLAHLLYRKAPPTSQLADILNALLLALNFEQRSSTGSSIGTNVRDAACFGIWAMSRRYAASDLSGVRTVDIKAADIRKHGNISVVQFLAIELLVAACLDPAGNIRRGSSAALQELVGRHPDTIIQGIPLVQIVDFHAVGLRDRALRTVAIQAARLDVLYWQGLYDNFLGWRGVGSVDASSRISSSVGIASLSSFMDIETVASMFQQVKWQLLVLPKRDVEGRHGTMMTLSAIIDRGMDDLRRLSPWDILSSLKLQEKDFSSTISRPELTAFAVCSLISSMAKFSHVIYGQQPNLDLDARTLQRHLNWCLRRDEKDILGMAPSAVENVLLATISDLARVTTEWLTVLKQGASYSGAKGAGYTLALGSAYHVLSTDNLSTTSDLPQQIIQVLTERCTPKVDIEARCTALKSLQLTFADVASSTSKDREDQISKIAQALHTALNDYTINERGDVGSLVRLEALCATESAWRCTFLDSPASSPLYDSVVRLSLEKLDRIRMRAAQALALVDGGSSYISQIVTTEGVSSYAYFKAFLALLQSNVSKRFKSAILEGYVSAMGMASESVVQASRMALIATLTDFPASSTSSPDTFALLEFGDSLVDVYQQHVSNDRVLLPLMESLTFLFDMRVMCRLASTEFKWRTLLSLVQKSHFKSTQMHKLCLALELYRGLAEVESIRALVLIKIKSMLVHPFPKIRVAAAEALYCITQNGELEKYDWSQSPVRLKTIVEKINAV</sequence>
<dbReference type="AlphaFoldDB" id="A0A6A6VSY3"/>
<dbReference type="GO" id="GO:0005096">
    <property type="term" value="F:GTPase activator activity"/>
    <property type="evidence" value="ECO:0007669"/>
    <property type="project" value="InterPro"/>
</dbReference>
<dbReference type="Gene3D" id="1.25.10.10">
    <property type="entry name" value="Leucine-rich Repeat Variant"/>
    <property type="match status" value="1"/>
</dbReference>
<evidence type="ECO:0000313" key="6">
    <source>
        <dbReference type="Proteomes" id="UP000799437"/>
    </source>
</evidence>